<accession>A0A439DCY8</accession>
<name>A0A439DCY8_9PEZI</name>
<dbReference type="STRING" id="363999.A0A439DCY8"/>
<dbReference type="EMBL" id="RYZI01000056">
    <property type="protein sequence ID" value="RWA12256.1"/>
    <property type="molecule type" value="Genomic_DNA"/>
</dbReference>
<gene>
    <name evidence="2" type="ORF">EKO27_g2845</name>
</gene>
<evidence type="ECO:0000259" key="1">
    <source>
        <dbReference type="Pfam" id="PF25482"/>
    </source>
</evidence>
<dbReference type="InterPro" id="IPR057227">
    <property type="entry name" value="DUF7905"/>
</dbReference>
<protein>
    <recommendedName>
        <fullName evidence="1">DUF7905 domain-containing protein</fullName>
    </recommendedName>
</protein>
<reference evidence="2 3" key="1">
    <citation type="submission" date="2018-12" db="EMBL/GenBank/DDBJ databases">
        <title>Draft genome sequence of Xylaria grammica IHI A82.</title>
        <authorList>
            <person name="Buettner E."/>
            <person name="Kellner H."/>
        </authorList>
    </citation>
    <scope>NUCLEOTIDE SEQUENCE [LARGE SCALE GENOMIC DNA]</scope>
    <source>
        <strain evidence="2 3">IHI A82</strain>
    </source>
</reference>
<comment type="caution">
    <text evidence="2">The sequence shown here is derived from an EMBL/GenBank/DDBJ whole genome shotgun (WGS) entry which is preliminary data.</text>
</comment>
<dbReference type="AlphaFoldDB" id="A0A439DCY8"/>
<keyword evidence="3" id="KW-1185">Reference proteome</keyword>
<sequence length="511" mass="56564">MNFLEAQDAATLAYLNSDNPIGPPATWRIASSPMELMRRAAMVTRPQGKADAQNAVATFIVPGKPDVVRGVAEAVYQDLKDGNDDAIIDLEPTVPYIRVEAPTEEDALALIRTAQRIAASYLSDDLPAKTLFVEPPANCATSDFQIAVNVIPGTEIAYPSLEILYKQEISKALCQAFVDASSLHGSLILKIRLGHYLLKNKNYKLGKFTLDNFEGMVKNPRATGELETCLGKAPMEGLSIEAIMRLIQAPGSPCVPLDNQLTRSADVVPTFVFESWHEDDLYETELEINKNKQGHTHGPLMFNLARTKMISKSAQTPRFTITSISIGRNLGWDLVGMPGDEKVRASSALQQYLGLGQAEFKGSCHDPHSYPAVHFPENYPLAKKLKGVTVKSIYGYGWKRTGYVVRFAINRRWQNIRDMNRKPPMDTDFDVTIYGDNWDQDSRVRAGETVGKIWGDDLQGLLRDEAGDATGSALSRVQGLVKTIQDIRDFFEGASRIEQASLAEEELLTWP</sequence>
<dbReference type="Proteomes" id="UP000286045">
    <property type="component" value="Unassembled WGS sequence"/>
</dbReference>
<proteinExistence type="predicted"/>
<organism evidence="2 3">
    <name type="scientific">Xylaria grammica</name>
    <dbReference type="NCBI Taxonomy" id="363999"/>
    <lineage>
        <taxon>Eukaryota</taxon>
        <taxon>Fungi</taxon>
        <taxon>Dikarya</taxon>
        <taxon>Ascomycota</taxon>
        <taxon>Pezizomycotina</taxon>
        <taxon>Sordariomycetes</taxon>
        <taxon>Xylariomycetidae</taxon>
        <taxon>Xylariales</taxon>
        <taxon>Xylariaceae</taxon>
        <taxon>Xylaria</taxon>
    </lineage>
</organism>
<dbReference type="Pfam" id="PF25482">
    <property type="entry name" value="DUF7905"/>
    <property type="match status" value="1"/>
</dbReference>
<evidence type="ECO:0000313" key="2">
    <source>
        <dbReference type="EMBL" id="RWA12256.1"/>
    </source>
</evidence>
<feature type="domain" description="DUF7905" evidence="1">
    <location>
        <begin position="167"/>
        <end position="440"/>
    </location>
</feature>
<evidence type="ECO:0000313" key="3">
    <source>
        <dbReference type="Proteomes" id="UP000286045"/>
    </source>
</evidence>